<feature type="region of interest" description="Disordered" evidence="1">
    <location>
        <begin position="506"/>
        <end position="534"/>
    </location>
</feature>
<feature type="region of interest" description="Disordered" evidence="1">
    <location>
        <begin position="284"/>
        <end position="305"/>
    </location>
</feature>
<dbReference type="PANTHER" id="PTHR42253:SF2">
    <property type="entry name" value="HYPOTHETICAL PREDICTED MULTIPASS TRANSMEMBRANE PROTEIN"/>
    <property type="match status" value="1"/>
</dbReference>
<dbReference type="SUPFAM" id="SSF103473">
    <property type="entry name" value="MFS general substrate transporter"/>
    <property type="match status" value="1"/>
</dbReference>
<evidence type="ECO:0000313" key="3">
    <source>
        <dbReference type="EMBL" id="EPY30014.1"/>
    </source>
</evidence>
<keyword evidence="2" id="KW-0472">Membrane</keyword>
<protein>
    <submittedName>
        <fullName evidence="3">Uncharacterized protein</fullName>
    </submittedName>
</protein>
<dbReference type="EMBL" id="ATMH01004279">
    <property type="protein sequence ID" value="EPY30014.1"/>
    <property type="molecule type" value="Genomic_DNA"/>
</dbReference>
<feature type="transmembrane region" description="Helical" evidence="2">
    <location>
        <begin position="353"/>
        <end position="373"/>
    </location>
</feature>
<organism evidence="3 4">
    <name type="scientific">Strigomonas culicis</name>
    <dbReference type="NCBI Taxonomy" id="28005"/>
    <lineage>
        <taxon>Eukaryota</taxon>
        <taxon>Discoba</taxon>
        <taxon>Euglenozoa</taxon>
        <taxon>Kinetoplastea</taxon>
        <taxon>Metakinetoplastina</taxon>
        <taxon>Trypanosomatida</taxon>
        <taxon>Trypanosomatidae</taxon>
        <taxon>Strigomonadinae</taxon>
        <taxon>Strigomonas</taxon>
    </lineage>
</organism>
<feature type="transmembrane region" description="Helical" evidence="2">
    <location>
        <begin position="464"/>
        <end position="484"/>
    </location>
</feature>
<reference evidence="3 4" key="1">
    <citation type="journal article" date="2013" name="PLoS ONE">
        <title>Predicting the Proteins of Angomonas deanei, Strigomonas culicis and Their Respective Endosymbionts Reveals New Aspects of the Trypanosomatidae Family.</title>
        <authorList>
            <person name="Motta M.C."/>
            <person name="Martins A.C."/>
            <person name="de Souza S.S."/>
            <person name="Catta-Preta C.M."/>
            <person name="Silva R."/>
            <person name="Klein C.C."/>
            <person name="de Almeida L.G."/>
            <person name="de Lima Cunha O."/>
            <person name="Ciapina L.P."/>
            <person name="Brocchi M."/>
            <person name="Colabardini A.C."/>
            <person name="de Araujo Lima B."/>
            <person name="Machado C.R."/>
            <person name="de Almeida Soares C.M."/>
            <person name="Probst C.M."/>
            <person name="de Menezes C.B."/>
            <person name="Thompson C.E."/>
            <person name="Bartholomeu D.C."/>
            <person name="Gradia D.F."/>
            <person name="Pavoni D.P."/>
            <person name="Grisard E.C."/>
            <person name="Fantinatti-Garboggini F."/>
            <person name="Marchini F.K."/>
            <person name="Rodrigues-Luiz G.F."/>
            <person name="Wagner G."/>
            <person name="Goldman G.H."/>
            <person name="Fietto J.L."/>
            <person name="Elias M.C."/>
            <person name="Goldman M.H."/>
            <person name="Sagot M.F."/>
            <person name="Pereira M."/>
            <person name="Stoco P.H."/>
            <person name="de Mendonca-Neto R.P."/>
            <person name="Teixeira S.M."/>
            <person name="Maciel T.E."/>
            <person name="de Oliveira Mendes T.A."/>
            <person name="Urmenyi T.P."/>
            <person name="de Souza W."/>
            <person name="Schenkman S."/>
            <person name="de Vasconcelos A.T."/>
        </authorList>
    </citation>
    <scope>NUCLEOTIDE SEQUENCE [LARGE SCALE GENOMIC DNA]</scope>
</reference>
<keyword evidence="2" id="KW-0812">Transmembrane</keyword>
<dbReference type="PANTHER" id="PTHR42253">
    <property type="entry name" value="TRANSMEMBRANE PROTEIN-RELATED"/>
    <property type="match status" value="1"/>
</dbReference>
<comment type="caution">
    <text evidence="3">The sequence shown here is derived from an EMBL/GenBank/DDBJ whole genome shotgun (WGS) entry which is preliminary data.</text>
</comment>
<feature type="transmembrane region" description="Helical" evidence="2">
    <location>
        <begin position="408"/>
        <end position="426"/>
    </location>
</feature>
<accession>S9UMQ0</accession>
<feature type="transmembrane region" description="Helical" evidence="2">
    <location>
        <begin position="31"/>
        <end position="58"/>
    </location>
</feature>
<feature type="transmembrane region" description="Helical" evidence="2">
    <location>
        <begin position="212"/>
        <end position="231"/>
    </location>
</feature>
<evidence type="ECO:0000256" key="2">
    <source>
        <dbReference type="SAM" id="Phobius"/>
    </source>
</evidence>
<dbReference type="AlphaFoldDB" id="S9UMQ0"/>
<proteinExistence type="predicted"/>
<feature type="transmembrane region" description="Helical" evidence="2">
    <location>
        <begin position="73"/>
        <end position="99"/>
    </location>
</feature>
<keyword evidence="2" id="KW-1133">Transmembrane helix</keyword>
<dbReference type="InterPro" id="IPR036259">
    <property type="entry name" value="MFS_trans_sf"/>
</dbReference>
<evidence type="ECO:0000313" key="4">
    <source>
        <dbReference type="Proteomes" id="UP000015354"/>
    </source>
</evidence>
<gene>
    <name evidence="3" type="ORF">STCU_04279</name>
</gene>
<evidence type="ECO:0000256" key="1">
    <source>
        <dbReference type="SAM" id="MobiDB-lite"/>
    </source>
</evidence>
<sequence length="534" mass="59265">MGCECLSNALASVVGEMKETVKQLRELKASFVLLFAILCVFVVIVGNVIILISINFWISVFPSEELLHNSSQIAIQVVAMIFIVTLFSIVMVAFTIAYGTAPLWHILVDRNRRCGPLMRFFLLFASGATNGISSVLGVYGMTYTPEFLQAVLMCSIPFCAQAWTVVFIKEERKRNYLSLFFVASFLFFVAGVLLSSISSFLNTGENTVKVEWSWTLIYLLSCIIFGLWCVVQRLYLDGVVIVAEPRLRQAEREEAFIEGELPARLASHEREPIEVDDGVASASREGAAQQRQSTEGSTGCPPKKAPAARYVAGHIASDDDDEHAADEELMEMLLEKEKRHFADTSVDANAAKVVLLVVGILFQLLISFIVFPADAIPWFGTSSSALDAWHGFRNAVDFIFASWENVRYGLLYSLGYAMSFFGCTYLNEHSPTLASVVLQLAGPITSIIILIVPKWNVYQDFGFIGHKIGGVILLLVAAVAYHFWEQQSMRELMAAAEVKRQLSEMNSLAPREQEGEEAPEAQQKNVQIAMGEQK</sequence>
<feature type="transmembrane region" description="Helical" evidence="2">
    <location>
        <begin position="433"/>
        <end position="452"/>
    </location>
</feature>
<feature type="transmembrane region" description="Helical" evidence="2">
    <location>
        <begin position="147"/>
        <end position="167"/>
    </location>
</feature>
<dbReference type="OrthoDB" id="278432at2759"/>
<feature type="transmembrane region" description="Helical" evidence="2">
    <location>
        <begin position="120"/>
        <end position="141"/>
    </location>
</feature>
<feature type="transmembrane region" description="Helical" evidence="2">
    <location>
        <begin position="179"/>
        <end position="200"/>
    </location>
</feature>
<name>S9UMQ0_9TRYP</name>
<dbReference type="Proteomes" id="UP000015354">
    <property type="component" value="Unassembled WGS sequence"/>
</dbReference>
<keyword evidence="4" id="KW-1185">Reference proteome</keyword>